<evidence type="ECO:0000259" key="4">
    <source>
        <dbReference type="PROSITE" id="PS50932"/>
    </source>
</evidence>
<dbReference type="Gene3D" id="1.10.260.40">
    <property type="entry name" value="lambda repressor-like DNA-binding domains"/>
    <property type="match status" value="1"/>
</dbReference>
<dbReference type="SMART" id="SM00354">
    <property type="entry name" value="HTH_LACI"/>
    <property type="match status" value="1"/>
</dbReference>
<dbReference type="SUPFAM" id="SSF47413">
    <property type="entry name" value="lambda repressor-like DNA-binding domains"/>
    <property type="match status" value="1"/>
</dbReference>
<proteinExistence type="predicted"/>
<protein>
    <submittedName>
        <fullName evidence="5">LacI family DNA-binding transcriptional regulator</fullName>
    </submittedName>
</protein>
<dbReference type="Pfam" id="PF00532">
    <property type="entry name" value="Peripla_BP_1"/>
    <property type="match status" value="1"/>
</dbReference>
<keyword evidence="1" id="KW-0805">Transcription regulation</keyword>
<dbReference type="InterPro" id="IPR000843">
    <property type="entry name" value="HTH_LacI"/>
</dbReference>
<dbReference type="RefSeq" id="WP_285806065.1">
    <property type="nucleotide sequence ID" value="NZ_CP120863.1"/>
</dbReference>
<dbReference type="Proteomes" id="UP001209803">
    <property type="component" value="Chromosome"/>
</dbReference>
<name>A0ABY8FBD8_9HYPH</name>
<keyword evidence="3" id="KW-0804">Transcription</keyword>
<gene>
    <name evidence="5" type="ORF">K1718_09040</name>
</gene>
<sequence length="323" mass="35946">MIAERLGVSVTTVARAVNGSPKTSVEMTEKVNRVAEELGYVRNMEGVKLRTGRTFVLTALLNFPTDTEIGDPTLLGILQGIHQRCANSDYSIQTIIAPDGGEDIRELEKLVRGRATDGVIMDHTTPQDTRAKYLLEMELPFVTFGRTELFSQHAYFDVDNEFAAWQGTKELIRLGHKNIALLDGPAEFTYVLQRMAGYKRALAEEGLSYRETLVRNLDPQANVAREAAAELVRTTDTDSFVCVNDIVLMGARRGVRDAAANRIEEFNFSVRSGTNLGDYLAKRPITSYFSRLDAGWNLADMLIRQIEGEAPAVLQQIVKTELL</sequence>
<evidence type="ECO:0000313" key="5">
    <source>
        <dbReference type="EMBL" id="WFE91487.1"/>
    </source>
</evidence>
<accession>A0ABY8FBD8</accession>
<dbReference type="Pfam" id="PF00356">
    <property type="entry name" value="LacI"/>
    <property type="match status" value="1"/>
</dbReference>
<evidence type="ECO:0000256" key="2">
    <source>
        <dbReference type="ARBA" id="ARBA00023125"/>
    </source>
</evidence>
<dbReference type="Gene3D" id="3.40.50.2300">
    <property type="match status" value="2"/>
</dbReference>
<dbReference type="CDD" id="cd01392">
    <property type="entry name" value="HTH_LacI"/>
    <property type="match status" value="1"/>
</dbReference>
<evidence type="ECO:0000313" key="6">
    <source>
        <dbReference type="Proteomes" id="UP001209803"/>
    </source>
</evidence>
<evidence type="ECO:0000256" key="1">
    <source>
        <dbReference type="ARBA" id="ARBA00023015"/>
    </source>
</evidence>
<dbReference type="PANTHER" id="PTHR30146:SF138">
    <property type="entry name" value="TRANSCRIPTIONAL REGULATORY PROTEIN"/>
    <property type="match status" value="1"/>
</dbReference>
<dbReference type="PANTHER" id="PTHR30146">
    <property type="entry name" value="LACI-RELATED TRANSCRIPTIONAL REPRESSOR"/>
    <property type="match status" value="1"/>
</dbReference>
<dbReference type="InterPro" id="IPR001761">
    <property type="entry name" value="Peripla_BP/Lac1_sug-bd_dom"/>
</dbReference>
<keyword evidence="6" id="KW-1185">Reference proteome</keyword>
<feature type="domain" description="HTH lacI-type" evidence="4">
    <location>
        <begin position="1"/>
        <end position="51"/>
    </location>
</feature>
<dbReference type="InterPro" id="IPR010982">
    <property type="entry name" value="Lambda_DNA-bd_dom_sf"/>
</dbReference>
<dbReference type="SUPFAM" id="SSF53822">
    <property type="entry name" value="Periplasmic binding protein-like I"/>
    <property type="match status" value="1"/>
</dbReference>
<evidence type="ECO:0000256" key="3">
    <source>
        <dbReference type="ARBA" id="ARBA00023163"/>
    </source>
</evidence>
<reference evidence="5 6" key="1">
    <citation type="submission" date="2023-03" db="EMBL/GenBank/DDBJ databases">
        <title>Roseibium porphyridii sp. nov. and Roseibium rhodosorbium sp. nov. isolated from marine algae, Porphyridium cruentum and Rhodosorus marinus, respectively.</title>
        <authorList>
            <person name="Lee M.W."/>
            <person name="Choi B.J."/>
            <person name="Lee J.K."/>
            <person name="Choi D.G."/>
            <person name="Baek J.H."/>
            <person name="Bayburt H."/>
            <person name="Kim J.M."/>
            <person name="Han D.M."/>
            <person name="Kim K.H."/>
            <person name="Jeon C.O."/>
        </authorList>
    </citation>
    <scope>NUCLEOTIDE SEQUENCE [LARGE SCALE GENOMIC DNA]</scope>
    <source>
        <strain evidence="5 6">KMA01</strain>
    </source>
</reference>
<dbReference type="PROSITE" id="PS50932">
    <property type="entry name" value="HTH_LACI_2"/>
    <property type="match status" value="1"/>
</dbReference>
<dbReference type="InterPro" id="IPR028082">
    <property type="entry name" value="Peripla_BP_I"/>
</dbReference>
<keyword evidence="2 5" id="KW-0238">DNA-binding</keyword>
<dbReference type="GO" id="GO:0003677">
    <property type="term" value="F:DNA binding"/>
    <property type="evidence" value="ECO:0007669"/>
    <property type="project" value="UniProtKB-KW"/>
</dbReference>
<organism evidence="5 6">
    <name type="scientific">Roseibium porphyridii</name>
    <dbReference type="NCBI Taxonomy" id="2866279"/>
    <lineage>
        <taxon>Bacteria</taxon>
        <taxon>Pseudomonadati</taxon>
        <taxon>Pseudomonadota</taxon>
        <taxon>Alphaproteobacteria</taxon>
        <taxon>Hyphomicrobiales</taxon>
        <taxon>Stappiaceae</taxon>
        <taxon>Roseibium</taxon>
    </lineage>
</organism>
<dbReference type="EMBL" id="CP120863">
    <property type="protein sequence ID" value="WFE91487.1"/>
    <property type="molecule type" value="Genomic_DNA"/>
</dbReference>